<accession>A0A4Q1KX85</accession>
<dbReference type="EMBL" id="SDJR01000006">
    <property type="protein sequence ID" value="RXR25465.1"/>
    <property type="molecule type" value="Genomic_DNA"/>
</dbReference>
<dbReference type="OrthoDB" id="4169718at2"/>
<evidence type="ECO:0000313" key="5">
    <source>
        <dbReference type="EMBL" id="RXR33894.1"/>
    </source>
</evidence>
<dbReference type="InterPro" id="IPR029058">
    <property type="entry name" value="AB_hydrolase_fold"/>
</dbReference>
<dbReference type="Proteomes" id="UP000290517">
    <property type="component" value="Unassembled WGS sequence"/>
</dbReference>
<evidence type="ECO:0000313" key="7">
    <source>
        <dbReference type="Proteomes" id="UP000290517"/>
    </source>
</evidence>
<comment type="caution">
    <text evidence="5">The sequence shown here is derived from an EMBL/GenBank/DDBJ whole genome shotgun (WGS) entry which is preliminary data.</text>
</comment>
<dbReference type="STRING" id="1713.GCA_000718325_00847"/>
<feature type="region of interest" description="Disordered" evidence="2">
    <location>
        <begin position="1"/>
        <end position="48"/>
    </location>
</feature>
<sequence length="280" mass="29794">MPGHTGAADRPERAGRCRPPDRRPASPRSRRRTSASSPTRRPARRPPMRPVTLYCFHHAGGNPAGFRPLRAALAPEVDVVPLALERPGESATIESIAEDVGQGLTGVDLGDAHLYGHSMGGLVAYELCRTRAERGESLPRSLVLAAVAPPGALDPSDGRAEALLRAGARLLPAPGLAERTTAGVRRSLAYAPPVRPVPTPFELVHGTRDEVVTAQLMRGWGEYTHGRLREHAVDDGHLFHRAPALARLVRSLLVPGAPAPVCTRARRHGRGPVASTGLSA</sequence>
<evidence type="ECO:0000256" key="2">
    <source>
        <dbReference type="SAM" id="MobiDB-lite"/>
    </source>
</evidence>
<reference evidence="6 7" key="1">
    <citation type="submission" date="2019-01" db="EMBL/GenBank/DDBJ databases">
        <title>Oerskovia turbata Genome sequencing and assembly.</title>
        <authorList>
            <person name="Dou T."/>
        </authorList>
    </citation>
    <scope>NUCLEOTIDE SEQUENCE [LARGE SCALE GENOMIC DNA]</scope>
    <source>
        <strain evidence="5 6">JCM12123</strain>
        <strain evidence="4 7">JCM3160</strain>
    </source>
</reference>
<dbReference type="PANTHER" id="PTHR11487:SF0">
    <property type="entry name" value="S-ACYL FATTY ACID SYNTHASE THIOESTERASE, MEDIUM CHAIN"/>
    <property type="match status" value="1"/>
</dbReference>
<evidence type="ECO:0000313" key="4">
    <source>
        <dbReference type="EMBL" id="RXR25465.1"/>
    </source>
</evidence>
<dbReference type="Gene3D" id="3.40.50.1820">
    <property type="entry name" value="alpha/beta hydrolase"/>
    <property type="match status" value="1"/>
</dbReference>
<protein>
    <recommendedName>
        <fullName evidence="3">Thioesterase domain-containing protein</fullName>
    </recommendedName>
</protein>
<dbReference type="InterPro" id="IPR001031">
    <property type="entry name" value="Thioesterase"/>
</dbReference>
<dbReference type="Pfam" id="PF00975">
    <property type="entry name" value="Thioesterase"/>
    <property type="match status" value="1"/>
</dbReference>
<dbReference type="PANTHER" id="PTHR11487">
    <property type="entry name" value="THIOESTERASE"/>
    <property type="match status" value="1"/>
</dbReference>
<name>A0A4Q1KX85_9CELL</name>
<dbReference type="InterPro" id="IPR012223">
    <property type="entry name" value="TEII"/>
</dbReference>
<dbReference type="GO" id="GO:0008610">
    <property type="term" value="P:lipid biosynthetic process"/>
    <property type="evidence" value="ECO:0007669"/>
    <property type="project" value="TreeGrafter"/>
</dbReference>
<dbReference type="SUPFAM" id="SSF53474">
    <property type="entry name" value="alpha/beta-Hydrolases"/>
    <property type="match status" value="1"/>
</dbReference>
<evidence type="ECO:0000256" key="1">
    <source>
        <dbReference type="ARBA" id="ARBA00007169"/>
    </source>
</evidence>
<dbReference type="Proteomes" id="UP000289805">
    <property type="component" value="Unassembled WGS sequence"/>
</dbReference>
<feature type="compositionally biased region" description="Basic and acidic residues" evidence="2">
    <location>
        <begin position="7"/>
        <end position="24"/>
    </location>
</feature>
<gene>
    <name evidence="4" type="ORF">EQW73_11575</name>
    <name evidence="5" type="ORF">EQW78_09740</name>
</gene>
<keyword evidence="7" id="KW-1185">Reference proteome</keyword>
<comment type="similarity">
    <text evidence="1">Belongs to the thioesterase family.</text>
</comment>
<dbReference type="EMBL" id="SDJQ01000012">
    <property type="protein sequence ID" value="RXR33894.1"/>
    <property type="molecule type" value="Genomic_DNA"/>
</dbReference>
<organism evidence="5 6">
    <name type="scientific">Oerskovia turbata</name>
    <dbReference type="NCBI Taxonomy" id="1713"/>
    <lineage>
        <taxon>Bacteria</taxon>
        <taxon>Bacillati</taxon>
        <taxon>Actinomycetota</taxon>
        <taxon>Actinomycetes</taxon>
        <taxon>Micrococcales</taxon>
        <taxon>Cellulomonadaceae</taxon>
        <taxon>Oerskovia</taxon>
    </lineage>
</organism>
<dbReference type="AlphaFoldDB" id="A0A4Q1KX85"/>
<proteinExistence type="inferred from homology"/>
<evidence type="ECO:0000313" key="6">
    <source>
        <dbReference type="Proteomes" id="UP000289805"/>
    </source>
</evidence>
<feature type="domain" description="Thioesterase" evidence="3">
    <location>
        <begin position="52"/>
        <end position="160"/>
    </location>
</feature>
<evidence type="ECO:0000259" key="3">
    <source>
        <dbReference type="Pfam" id="PF00975"/>
    </source>
</evidence>